<evidence type="ECO:0000313" key="8">
    <source>
        <dbReference type="Proteomes" id="UP000009080"/>
    </source>
</evidence>
<keyword evidence="2" id="KW-1003">Cell membrane</keyword>
<dbReference type="HOGENOM" id="CLU_121415_3_2_6"/>
<dbReference type="GO" id="GO:0005886">
    <property type="term" value="C:plasma membrane"/>
    <property type="evidence" value="ECO:0007669"/>
    <property type="project" value="UniProtKB-SubCell"/>
</dbReference>
<evidence type="ECO:0000256" key="5">
    <source>
        <dbReference type="ARBA" id="ARBA00023136"/>
    </source>
</evidence>
<evidence type="ECO:0000256" key="4">
    <source>
        <dbReference type="ARBA" id="ARBA00022989"/>
    </source>
</evidence>
<evidence type="ECO:0000256" key="6">
    <source>
        <dbReference type="SAM" id="Phobius"/>
    </source>
</evidence>
<dbReference type="OrthoDB" id="5702716at2"/>
<feature type="transmembrane region" description="Helical" evidence="6">
    <location>
        <begin position="97"/>
        <end position="117"/>
    </location>
</feature>
<dbReference type="EMBL" id="CP001614">
    <property type="protein sequence ID" value="ACR13595.1"/>
    <property type="molecule type" value="Genomic_DNA"/>
</dbReference>
<dbReference type="STRING" id="377629.TERTU_4723"/>
<keyword evidence="4 6" id="KW-1133">Transmembrane helix</keyword>
<dbReference type="EC" id="3.6.3.14" evidence="7"/>
<dbReference type="RefSeq" id="WP_015819709.1">
    <property type="nucleotide sequence ID" value="NC_012997.1"/>
</dbReference>
<sequence>MKSPALAGILAQLGFVLPVSCVLLLLGIVEAYSFALGALVYAIPNAYFTLYAFRYRGARDTALINKSFKRGESGKFALVVVGFALVFRFVMPLSYPALFAGFCSLIIFQWGLSAHLGRRWL</sequence>
<dbReference type="KEGG" id="ttu:TERTU_4723"/>
<organism evidence="7 8">
    <name type="scientific">Teredinibacter turnerae (strain ATCC 39867 / T7901)</name>
    <dbReference type="NCBI Taxonomy" id="377629"/>
    <lineage>
        <taxon>Bacteria</taxon>
        <taxon>Pseudomonadati</taxon>
        <taxon>Pseudomonadota</taxon>
        <taxon>Gammaproteobacteria</taxon>
        <taxon>Cellvibrionales</taxon>
        <taxon>Cellvibrionaceae</taxon>
        <taxon>Teredinibacter</taxon>
    </lineage>
</organism>
<dbReference type="Pfam" id="PF03899">
    <property type="entry name" value="ATP-synt_I"/>
    <property type="match status" value="1"/>
</dbReference>
<evidence type="ECO:0000256" key="2">
    <source>
        <dbReference type="ARBA" id="ARBA00022475"/>
    </source>
</evidence>
<keyword evidence="8" id="KW-1185">Reference proteome</keyword>
<feature type="transmembrane region" description="Helical" evidence="6">
    <location>
        <begin position="31"/>
        <end position="53"/>
    </location>
</feature>
<evidence type="ECO:0000256" key="1">
    <source>
        <dbReference type="ARBA" id="ARBA00004651"/>
    </source>
</evidence>
<dbReference type="AlphaFoldDB" id="C5BKK2"/>
<name>C5BKK2_TERTT</name>
<dbReference type="InterPro" id="IPR005598">
    <property type="entry name" value="ATP_synth_I"/>
</dbReference>
<feature type="transmembrane region" description="Helical" evidence="6">
    <location>
        <begin position="74"/>
        <end position="91"/>
    </location>
</feature>
<evidence type="ECO:0000313" key="7">
    <source>
        <dbReference type="EMBL" id="ACR13595.1"/>
    </source>
</evidence>
<evidence type="ECO:0000256" key="3">
    <source>
        <dbReference type="ARBA" id="ARBA00022692"/>
    </source>
</evidence>
<dbReference type="Proteomes" id="UP000009080">
    <property type="component" value="Chromosome"/>
</dbReference>
<keyword evidence="5 6" id="KW-0472">Membrane</keyword>
<gene>
    <name evidence="7" type="primary">atpI</name>
    <name evidence="7" type="ordered locus">TERTU_4723</name>
</gene>
<dbReference type="eggNOG" id="COG3312">
    <property type="taxonomic scope" value="Bacteria"/>
</dbReference>
<proteinExistence type="predicted"/>
<accession>C5BKK2</accession>
<keyword evidence="3 6" id="KW-0812">Transmembrane</keyword>
<dbReference type="GO" id="GO:0016787">
    <property type="term" value="F:hydrolase activity"/>
    <property type="evidence" value="ECO:0007669"/>
    <property type="project" value="UniProtKB-KW"/>
</dbReference>
<reference evidence="7 8" key="1">
    <citation type="journal article" date="2009" name="PLoS ONE">
        <title>The complete genome of Teredinibacter turnerae T7901: an intracellular endosymbiont of marine wood-boring bivalves (shipworms).</title>
        <authorList>
            <person name="Yang J.C."/>
            <person name="Madupu R."/>
            <person name="Durkin A.S."/>
            <person name="Ekborg N.A."/>
            <person name="Pedamallu C.S."/>
            <person name="Hostetler J.B."/>
            <person name="Radune D."/>
            <person name="Toms B.S."/>
            <person name="Henrissat B."/>
            <person name="Coutinho P.M."/>
            <person name="Schwarz S."/>
            <person name="Field L."/>
            <person name="Trindade-Silva A.E."/>
            <person name="Soares C.A.G."/>
            <person name="Elshahawi S."/>
            <person name="Hanora A."/>
            <person name="Schmidt E.W."/>
            <person name="Haygood M.G."/>
            <person name="Posfai J."/>
            <person name="Benner J."/>
            <person name="Madinger C."/>
            <person name="Nove J."/>
            <person name="Anton B."/>
            <person name="Chaudhary K."/>
            <person name="Foster J."/>
            <person name="Holman A."/>
            <person name="Kumar S."/>
            <person name="Lessard P.A."/>
            <person name="Luyten Y.A."/>
            <person name="Slatko B."/>
            <person name="Wood N."/>
            <person name="Wu B."/>
            <person name="Teplitski M."/>
            <person name="Mougous J.D."/>
            <person name="Ward N."/>
            <person name="Eisen J.A."/>
            <person name="Badger J.H."/>
            <person name="Distel D.L."/>
        </authorList>
    </citation>
    <scope>NUCLEOTIDE SEQUENCE [LARGE SCALE GENOMIC DNA]</scope>
    <source>
        <strain evidence="8">ATCC 39867 / T7901</strain>
    </source>
</reference>
<comment type="subcellular location">
    <subcellularLocation>
        <location evidence="1">Cell membrane</location>
        <topology evidence="1">Multi-pass membrane protein</topology>
    </subcellularLocation>
</comment>
<keyword evidence="7" id="KW-0378">Hydrolase</keyword>
<protein>
    <submittedName>
        <fullName evidence="7">ATP synthase F0, I subunit</fullName>
        <ecNumber evidence="7">3.6.3.14</ecNumber>
    </submittedName>
</protein>